<evidence type="ECO:0000313" key="9">
    <source>
        <dbReference type="Proteomes" id="UP000268162"/>
    </source>
</evidence>
<evidence type="ECO:0000256" key="3">
    <source>
        <dbReference type="ARBA" id="ARBA00022454"/>
    </source>
</evidence>
<dbReference type="InterPro" id="IPR019437">
    <property type="entry name" value="TPP1/Est3"/>
</dbReference>
<sequence>MAHSKTIFEISHKVALRYAVGWTSCQKLSWSPMWPFDLAFSLFPVSVAHSEFNPPLVTPANVFHSCGIPDNTASRDSPSTIPLFILTLEVDPADMFPRLLRPWLRRDFLQEDIQLGVPSTKSRRVQLITFLSHRTASQIDVDITVQVSDTQHWIPAVFSLACTEAFERQQASLTSISGALINLRAYTMLAYRPRSGQPTYCYLSITQFDYMGSDDCITIGNPSLFNEDQSIALLVKQLSATLQPNETDSRITEALENFDQESNDWNYLTARSVPLTQHWVNGDSRTNLDSPQPHAVPPRIAISKDLSMSQDGEIHVIFSMTFVPSPLGSPRLNECAIPDEAEIILNTIPGWEEGSGALDIDYYTQLDQQLSQSVSQPAKGSSSENLFQEVPCGQRKTRLGGSPPLTMDRLLSTEHSIFPNISQLSPLPTYTTQYSTSLTEDVGPAIADEPPPFIRHITVQIMASHTEPNSQDSAWGYPYSSLNPDFVHQSESDSSTEDPLDAEYAGSPSLFSPLTESDPTYRLLVEKLAKDRSLRGLGDDDDDDYDDNRGGGLSDHGVGTQSGADPTFGIEDQSYQLATPETPLSSSPTSSTDTWVSQSQVQVVSVSLAMLQNLQANKANCHSLLSNPDLAGSNQLLTP</sequence>
<dbReference type="GO" id="GO:0005697">
    <property type="term" value="C:telomerase holoenzyme complex"/>
    <property type="evidence" value="ECO:0007669"/>
    <property type="project" value="InterPro"/>
</dbReference>
<reference evidence="9" key="1">
    <citation type="journal article" date="2018" name="Nat. Microbiol.">
        <title>Leveraging single-cell genomics to expand the fungal tree of life.</title>
        <authorList>
            <person name="Ahrendt S.R."/>
            <person name="Quandt C.A."/>
            <person name="Ciobanu D."/>
            <person name="Clum A."/>
            <person name="Salamov A."/>
            <person name="Andreopoulos B."/>
            <person name="Cheng J.F."/>
            <person name="Woyke T."/>
            <person name="Pelin A."/>
            <person name="Henrissat B."/>
            <person name="Reynolds N.K."/>
            <person name="Benny G.L."/>
            <person name="Smith M.E."/>
            <person name="James T.Y."/>
            <person name="Grigoriev I.V."/>
        </authorList>
    </citation>
    <scope>NUCLEOTIDE SEQUENCE [LARGE SCALE GENOMIC DNA]</scope>
    <source>
        <strain evidence="9">RSA 468</strain>
    </source>
</reference>
<dbReference type="Proteomes" id="UP000268162">
    <property type="component" value="Unassembled WGS sequence"/>
</dbReference>
<evidence type="ECO:0000256" key="6">
    <source>
        <dbReference type="SAM" id="MobiDB-lite"/>
    </source>
</evidence>
<accession>A0A4P9ZQV8</accession>
<feature type="region of interest" description="Disordered" evidence="6">
    <location>
        <begin position="534"/>
        <end position="569"/>
    </location>
</feature>
<comment type="subcellular location">
    <subcellularLocation>
        <location evidence="2">Chromosome</location>
        <location evidence="2">Telomere</location>
    </subcellularLocation>
    <subcellularLocation>
        <location evidence="1">Nucleus</location>
    </subcellularLocation>
</comment>
<dbReference type="AlphaFoldDB" id="A0A4P9ZQV8"/>
<dbReference type="Gene3D" id="2.40.50.960">
    <property type="match status" value="1"/>
</dbReference>
<keyword evidence="5" id="KW-0539">Nucleus</keyword>
<name>A0A4P9ZQV8_9FUNG</name>
<proteinExistence type="predicted"/>
<keyword evidence="3" id="KW-0158">Chromosome</keyword>
<gene>
    <name evidence="8" type="ORF">BJ085DRAFT_32148</name>
</gene>
<evidence type="ECO:0000313" key="8">
    <source>
        <dbReference type="EMBL" id="RKP35705.1"/>
    </source>
</evidence>
<dbReference type="GO" id="GO:0042162">
    <property type="term" value="F:telomeric DNA binding"/>
    <property type="evidence" value="ECO:0007669"/>
    <property type="project" value="InterPro"/>
</dbReference>
<evidence type="ECO:0000256" key="1">
    <source>
        <dbReference type="ARBA" id="ARBA00004123"/>
    </source>
</evidence>
<dbReference type="EMBL" id="ML002808">
    <property type="protein sequence ID" value="RKP35705.1"/>
    <property type="molecule type" value="Genomic_DNA"/>
</dbReference>
<dbReference type="GO" id="GO:0007004">
    <property type="term" value="P:telomere maintenance via telomerase"/>
    <property type="evidence" value="ECO:0007669"/>
    <property type="project" value="InterPro"/>
</dbReference>
<feature type="domain" description="Shelterin complex subunit TPP1/Est3" evidence="7">
    <location>
        <begin position="116"/>
        <end position="229"/>
    </location>
</feature>
<dbReference type="Pfam" id="PF10341">
    <property type="entry name" value="TPP1"/>
    <property type="match status" value="1"/>
</dbReference>
<evidence type="ECO:0000256" key="5">
    <source>
        <dbReference type="ARBA" id="ARBA00023242"/>
    </source>
</evidence>
<keyword evidence="4" id="KW-0779">Telomere</keyword>
<keyword evidence="9" id="KW-1185">Reference proteome</keyword>
<dbReference type="GO" id="GO:0000781">
    <property type="term" value="C:chromosome, telomeric region"/>
    <property type="evidence" value="ECO:0007669"/>
    <property type="project" value="UniProtKB-SubCell"/>
</dbReference>
<protein>
    <recommendedName>
        <fullName evidence="7">Shelterin complex subunit TPP1/Est3 domain-containing protein</fullName>
    </recommendedName>
</protein>
<evidence type="ECO:0000259" key="7">
    <source>
        <dbReference type="Pfam" id="PF10341"/>
    </source>
</evidence>
<evidence type="ECO:0000256" key="4">
    <source>
        <dbReference type="ARBA" id="ARBA00022895"/>
    </source>
</evidence>
<organism evidence="8 9">
    <name type="scientific">Dimargaris cristalligena</name>
    <dbReference type="NCBI Taxonomy" id="215637"/>
    <lineage>
        <taxon>Eukaryota</taxon>
        <taxon>Fungi</taxon>
        <taxon>Fungi incertae sedis</taxon>
        <taxon>Zoopagomycota</taxon>
        <taxon>Kickxellomycotina</taxon>
        <taxon>Dimargaritomycetes</taxon>
        <taxon>Dimargaritales</taxon>
        <taxon>Dimargaritaceae</taxon>
        <taxon>Dimargaris</taxon>
    </lineage>
</organism>
<feature type="region of interest" description="Disordered" evidence="6">
    <location>
        <begin position="486"/>
        <end position="516"/>
    </location>
</feature>
<evidence type="ECO:0000256" key="2">
    <source>
        <dbReference type="ARBA" id="ARBA00004574"/>
    </source>
</evidence>